<gene>
    <name evidence="1" type="ORF">mMyoMyo1_012206</name>
</gene>
<accession>A0A7J7VYR8</accession>
<organism evidence="1 2">
    <name type="scientific">Myotis myotis</name>
    <name type="common">Greater mouse-eared bat</name>
    <name type="synonym">Vespertilio myotis</name>
    <dbReference type="NCBI Taxonomy" id="51298"/>
    <lineage>
        <taxon>Eukaryota</taxon>
        <taxon>Metazoa</taxon>
        <taxon>Chordata</taxon>
        <taxon>Craniata</taxon>
        <taxon>Vertebrata</taxon>
        <taxon>Euteleostomi</taxon>
        <taxon>Mammalia</taxon>
        <taxon>Eutheria</taxon>
        <taxon>Laurasiatheria</taxon>
        <taxon>Chiroptera</taxon>
        <taxon>Yangochiroptera</taxon>
        <taxon>Vespertilionidae</taxon>
        <taxon>Myotis</taxon>
    </lineage>
</organism>
<comment type="caution">
    <text evidence="1">The sequence shown here is derived from an EMBL/GenBank/DDBJ whole genome shotgun (WGS) entry which is preliminary data.</text>
</comment>
<sequence length="143" mass="16062">MGLCVGCFHMVVLHGNVRGRDQMASQVISRLISRFILYNRCTLTKVKHLGNKYVFLPLNQHTLELKENSNCPLFGGECLTLITWDCMGDSDSAEDGPSCWAAKSMRTASKLSDLRRKQCPAGERDFLGKNIVYRGNLPFEGDF</sequence>
<proteinExistence type="predicted"/>
<reference evidence="1 2" key="1">
    <citation type="journal article" date="2020" name="Nature">
        <title>Six reference-quality genomes reveal evolution of bat adaptations.</title>
        <authorList>
            <person name="Jebb D."/>
            <person name="Huang Z."/>
            <person name="Pippel M."/>
            <person name="Hughes G.M."/>
            <person name="Lavrichenko K."/>
            <person name="Devanna P."/>
            <person name="Winkler S."/>
            <person name="Jermiin L.S."/>
            <person name="Skirmuntt E.C."/>
            <person name="Katzourakis A."/>
            <person name="Burkitt-Gray L."/>
            <person name="Ray D.A."/>
            <person name="Sullivan K.A.M."/>
            <person name="Roscito J.G."/>
            <person name="Kirilenko B.M."/>
            <person name="Davalos L.M."/>
            <person name="Corthals A.P."/>
            <person name="Power M.L."/>
            <person name="Jones G."/>
            <person name="Ransome R.D."/>
            <person name="Dechmann D.K.N."/>
            <person name="Locatelli A.G."/>
            <person name="Puechmaille S.J."/>
            <person name="Fedrigo O."/>
            <person name="Jarvis E.D."/>
            <person name="Hiller M."/>
            <person name="Vernes S.C."/>
            <person name="Myers E.W."/>
            <person name="Teeling E.C."/>
        </authorList>
    </citation>
    <scope>NUCLEOTIDE SEQUENCE [LARGE SCALE GENOMIC DNA]</scope>
    <source>
        <strain evidence="1">MMyoMyo1</strain>
        <tissue evidence="1">Flight muscle</tissue>
    </source>
</reference>
<dbReference type="EMBL" id="JABWUV010000009">
    <property type="protein sequence ID" value="KAF6330196.1"/>
    <property type="molecule type" value="Genomic_DNA"/>
</dbReference>
<keyword evidence="2" id="KW-1185">Reference proteome</keyword>
<protein>
    <submittedName>
        <fullName evidence="1">Uncharacterized protein</fullName>
    </submittedName>
</protein>
<dbReference type="Proteomes" id="UP000527355">
    <property type="component" value="Unassembled WGS sequence"/>
</dbReference>
<name>A0A7J7VYR8_MYOMY</name>
<evidence type="ECO:0000313" key="1">
    <source>
        <dbReference type="EMBL" id="KAF6330196.1"/>
    </source>
</evidence>
<evidence type="ECO:0000313" key="2">
    <source>
        <dbReference type="Proteomes" id="UP000527355"/>
    </source>
</evidence>
<dbReference type="AlphaFoldDB" id="A0A7J7VYR8"/>